<dbReference type="EMBL" id="BT037214">
    <property type="protein sequence ID" value="ACF82219.1"/>
    <property type="molecule type" value="mRNA"/>
</dbReference>
<evidence type="ECO:0000313" key="1">
    <source>
        <dbReference type="EMBL" id="ACF82219.1"/>
    </source>
</evidence>
<protein>
    <submittedName>
        <fullName evidence="1">Uncharacterized protein</fullName>
    </submittedName>
</protein>
<proteinExistence type="evidence at transcript level"/>
<dbReference type="AlphaFoldDB" id="B4FJC6"/>
<sequence length="27" mass="3404">MQLEACLPAWLTRCQQQRWSSRQWIFH</sequence>
<accession>B4FJC6</accession>
<reference evidence="1" key="1">
    <citation type="journal article" date="2009" name="PLoS Genet.">
        <title>Sequencing, mapping, and analysis of 27,455 maize full-length cDNAs.</title>
        <authorList>
            <person name="Soderlund C."/>
            <person name="Descour A."/>
            <person name="Kudrna D."/>
            <person name="Bomhoff M."/>
            <person name="Boyd L."/>
            <person name="Currie J."/>
            <person name="Angelova A."/>
            <person name="Collura K."/>
            <person name="Wissotski M."/>
            <person name="Ashley E."/>
            <person name="Morrow D."/>
            <person name="Fernandes J."/>
            <person name="Walbot V."/>
            <person name="Yu Y."/>
        </authorList>
    </citation>
    <scope>NUCLEOTIDE SEQUENCE</scope>
    <source>
        <strain evidence="1">B73</strain>
    </source>
</reference>
<organism evidence="1">
    <name type="scientific">Zea mays</name>
    <name type="common">Maize</name>
    <dbReference type="NCBI Taxonomy" id="4577"/>
    <lineage>
        <taxon>Eukaryota</taxon>
        <taxon>Viridiplantae</taxon>
        <taxon>Streptophyta</taxon>
        <taxon>Embryophyta</taxon>
        <taxon>Tracheophyta</taxon>
        <taxon>Spermatophyta</taxon>
        <taxon>Magnoliopsida</taxon>
        <taxon>Liliopsida</taxon>
        <taxon>Poales</taxon>
        <taxon>Poaceae</taxon>
        <taxon>PACMAD clade</taxon>
        <taxon>Panicoideae</taxon>
        <taxon>Andropogonodae</taxon>
        <taxon>Andropogoneae</taxon>
        <taxon>Tripsacinae</taxon>
        <taxon>Zea</taxon>
    </lineage>
</organism>
<name>B4FJC6_MAIZE</name>